<feature type="non-terminal residue" evidence="8">
    <location>
        <position position="1"/>
    </location>
</feature>
<dbReference type="PANTHER" id="PTHR11559">
    <property type="entry name" value="CARBOXYLESTERASE"/>
    <property type="match status" value="1"/>
</dbReference>
<dbReference type="InterPro" id="IPR002018">
    <property type="entry name" value="CarbesteraseB"/>
</dbReference>
<reference evidence="8 9" key="1">
    <citation type="submission" date="2024-05" db="EMBL/GenBank/DDBJ databases">
        <authorList>
            <person name="Wallberg A."/>
        </authorList>
    </citation>
    <scope>NUCLEOTIDE SEQUENCE [LARGE SCALE GENOMIC DNA]</scope>
</reference>
<comment type="similarity">
    <text evidence="1 6">Belongs to the type-B carboxylesterase/lipase family.</text>
</comment>
<keyword evidence="5" id="KW-0325">Glycoprotein</keyword>
<evidence type="ECO:0000313" key="8">
    <source>
        <dbReference type="EMBL" id="CAL4122972.1"/>
    </source>
</evidence>
<dbReference type="SUPFAM" id="SSF53474">
    <property type="entry name" value="alpha/beta-Hydrolases"/>
    <property type="match status" value="1"/>
</dbReference>
<organism evidence="8 9">
    <name type="scientific">Meganyctiphanes norvegica</name>
    <name type="common">Northern krill</name>
    <name type="synonym">Thysanopoda norvegica</name>
    <dbReference type="NCBI Taxonomy" id="48144"/>
    <lineage>
        <taxon>Eukaryota</taxon>
        <taxon>Metazoa</taxon>
        <taxon>Ecdysozoa</taxon>
        <taxon>Arthropoda</taxon>
        <taxon>Crustacea</taxon>
        <taxon>Multicrustacea</taxon>
        <taxon>Malacostraca</taxon>
        <taxon>Eumalacostraca</taxon>
        <taxon>Eucarida</taxon>
        <taxon>Euphausiacea</taxon>
        <taxon>Euphausiidae</taxon>
        <taxon>Meganyctiphanes</taxon>
    </lineage>
</organism>
<dbReference type="EMBL" id="CAXKWB010021082">
    <property type="protein sequence ID" value="CAL4122972.1"/>
    <property type="molecule type" value="Genomic_DNA"/>
</dbReference>
<evidence type="ECO:0000256" key="1">
    <source>
        <dbReference type="ARBA" id="ARBA00005964"/>
    </source>
</evidence>
<evidence type="ECO:0000259" key="7">
    <source>
        <dbReference type="Pfam" id="PF00135"/>
    </source>
</evidence>
<dbReference type="AlphaFoldDB" id="A0AAV2RCV2"/>
<dbReference type="Gene3D" id="3.40.50.1820">
    <property type="entry name" value="alpha/beta hydrolase"/>
    <property type="match status" value="1"/>
</dbReference>
<feature type="domain" description="Carboxylesterase type B" evidence="7">
    <location>
        <begin position="1"/>
        <end position="173"/>
    </location>
</feature>
<keyword evidence="3" id="KW-0719">Serine esterase</keyword>
<evidence type="ECO:0000313" key="9">
    <source>
        <dbReference type="Proteomes" id="UP001497623"/>
    </source>
</evidence>
<name>A0AAV2RCV2_MEGNR</name>
<dbReference type="Pfam" id="PF00135">
    <property type="entry name" value="COesterase"/>
    <property type="match status" value="1"/>
</dbReference>
<comment type="similarity">
    <text evidence="2">Belongs to the 'GDXG' lipolytic enzyme family.</text>
</comment>
<evidence type="ECO:0000256" key="6">
    <source>
        <dbReference type="RuleBase" id="RU361235"/>
    </source>
</evidence>
<proteinExistence type="inferred from homology"/>
<sequence length="173" mass="19050">YAKPPIGHLRWTEPMPVTSWENGRLDARTFGEFCPQYDYSSARVLGQENCLFLNVFTPKLPDNSGLDSKLPVFVFLHGGGYLRGSSSAHGPHKLLTNDIVLVTVNYRLSALGFLSTENFEFPGNYGLLDQEAALVWVQKHISEFGGDHQRVTLGGFSAGGSSTHIHSLSPRSK</sequence>
<dbReference type="InterPro" id="IPR029058">
    <property type="entry name" value="AB_hydrolase_fold"/>
</dbReference>
<keyword evidence="9" id="KW-1185">Reference proteome</keyword>
<evidence type="ECO:0000256" key="3">
    <source>
        <dbReference type="ARBA" id="ARBA00022487"/>
    </source>
</evidence>
<dbReference type="InterPro" id="IPR050309">
    <property type="entry name" value="Type-B_Carboxylest/Lipase"/>
</dbReference>
<dbReference type="EC" id="3.1.1.-" evidence="6"/>
<feature type="non-terminal residue" evidence="8">
    <location>
        <position position="173"/>
    </location>
</feature>
<dbReference type="Proteomes" id="UP001497623">
    <property type="component" value="Unassembled WGS sequence"/>
</dbReference>
<keyword evidence="4 6" id="KW-0378">Hydrolase</keyword>
<dbReference type="PROSITE" id="PS00122">
    <property type="entry name" value="CARBOXYLESTERASE_B_1"/>
    <property type="match status" value="1"/>
</dbReference>
<evidence type="ECO:0000256" key="2">
    <source>
        <dbReference type="ARBA" id="ARBA00010515"/>
    </source>
</evidence>
<evidence type="ECO:0000256" key="4">
    <source>
        <dbReference type="ARBA" id="ARBA00022801"/>
    </source>
</evidence>
<dbReference type="PROSITE" id="PS01173">
    <property type="entry name" value="LIPASE_GDXG_HIS"/>
    <property type="match status" value="1"/>
</dbReference>
<dbReference type="InterPro" id="IPR019826">
    <property type="entry name" value="Carboxylesterase_B_AS"/>
</dbReference>
<protein>
    <recommendedName>
        <fullName evidence="6">Carboxylic ester hydrolase</fullName>
        <ecNumber evidence="6">3.1.1.-</ecNumber>
    </recommendedName>
</protein>
<accession>A0AAV2RCV2</accession>
<comment type="caution">
    <text evidence="8">The sequence shown here is derived from an EMBL/GenBank/DDBJ whole genome shotgun (WGS) entry which is preliminary data.</text>
</comment>
<gene>
    <name evidence="8" type="ORF">MNOR_LOCUS23676</name>
</gene>
<dbReference type="InterPro" id="IPR002168">
    <property type="entry name" value="Lipase_GDXG_HIS_AS"/>
</dbReference>
<dbReference type="GO" id="GO:0052689">
    <property type="term" value="F:carboxylic ester hydrolase activity"/>
    <property type="evidence" value="ECO:0007669"/>
    <property type="project" value="UniProtKB-KW"/>
</dbReference>
<evidence type="ECO:0000256" key="5">
    <source>
        <dbReference type="ARBA" id="ARBA00023180"/>
    </source>
</evidence>